<protein>
    <recommendedName>
        <fullName evidence="3">Pectate lyase superfamily protein</fullName>
    </recommendedName>
</protein>
<keyword evidence="2" id="KW-1185">Reference proteome</keyword>
<dbReference type="EMBL" id="JACLYZ010000021">
    <property type="protein sequence ID" value="MBM6735553.1"/>
    <property type="molecule type" value="Genomic_DNA"/>
</dbReference>
<reference evidence="1 2" key="1">
    <citation type="journal article" date="2021" name="Sci. Rep.">
        <title>The distribution of antibiotic resistance genes in chicken gut microbiota commensals.</title>
        <authorList>
            <person name="Juricova H."/>
            <person name="Matiasovicova J."/>
            <person name="Kubasova T."/>
            <person name="Cejkova D."/>
            <person name="Rychlik I."/>
        </authorList>
    </citation>
    <scope>NUCLEOTIDE SEQUENCE [LARGE SCALE GENOMIC DNA]</scope>
    <source>
        <strain evidence="1 2">An772</strain>
    </source>
</reference>
<dbReference type="InterPro" id="IPR011050">
    <property type="entry name" value="Pectin_lyase_fold/virulence"/>
</dbReference>
<name>A0ABS2E1R6_9BACT</name>
<comment type="caution">
    <text evidence="1">The sequence shown here is derived from an EMBL/GenBank/DDBJ whole genome shotgun (WGS) entry which is preliminary data.</text>
</comment>
<proteinExistence type="predicted"/>
<gene>
    <name evidence="1" type="ORF">H7U35_10020</name>
</gene>
<sequence length="519" mass="58155">MKRSVQGLWLILCLFCSASLCGQIKLSSGWQSSFVRITSEGKLIYIPDEKGNTIPDFSQVGYHHGNRSLPFPKVVDVVLTPVEGKDNRPMIQAAIDEVSRKQPDADGHRGTILLKRGLYPVHGTIQISQSGIVLMGEGDNVHETCLLAVGKERFPLIKVSGKGRVEEIEGTRVRITDHFVPVGTTSLTVEKSNAFRPGDRVIVVRPGTDEWIHDIRMDCIVERKGTRQWKASEYNLSYEREVIKVEGKRIYIDNPIVMQMEEKYGGGEVYKYSFNGRIREVGVMNICLESEFEDYEDTNHGWIGLLFDKVENCWACNITCRYFGYAGISCDTASKNVTVADCRCLEMKSMITGGFRYSFNNCGQQNLFMNCQATEGRHDFVTGAKVCGPNVFYNCIASQTYADIGPHHRWASGTLYDNVYTDGEINVQDRGNWGSGHGWAGVTQVLWNCRAKGAAIQSPWASGDNYCIGLKGKKVQGRLSGRPDARWEGQNESNIFPRSLYVAQLMARHKNLNLTILNK</sequence>
<dbReference type="Gene3D" id="2.160.20.10">
    <property type="entry name" value="Single-stranded right-handed beta-helix, Pectin lyase-like"/>
    <property type="match status" value="1"/>
</dbReference>
<dbReference type="RefSeq" id="WP_205095763.1">
    <property type="nucleotide sequence ID" value="NZ_CAWVFH010000007.1"/>
</dbReference>
<evidence type="ECO:0000313" key="1">
    <source>
        <dbReference type="EMBL" id="MBM6735553.1"/>
    </source>
</evidence>
<evidence type="ECO:0000313" key="2">
    <source>
        <dbReference type="Proteomes" id="UP000766986"/>
    </source>
</evidence>
<dbReference type="Proteomes" id="UP000766986">
    <property type="component" value="Unassembled WGS sequence"/>
</dbReference>
<organism evidence="1 2">
    <name type="scientific">Mediterranea massiliensis</name>
    <dbReference type="NCBI Taxonomy" id="1841865"/>
    <lineage>
        <taxon>Bacteria</taxon>
        <taxon>Pseudomonadati</taxon>
        <taxon>Bacteroidota</taxon>
        <taxon>Bacteroidia</taxon>
        <taxon>Bacteroidales</taxon>
        <taxon>Bacteroidaceae</taxon>
        <taxon>Mediterranea</taxon>
    </lineage>
</organism>
<dbReference type="SUPFAM" id="SSF51126">
    <property type="entry name" value="Pectin lyase-like"/>
    <property type="match status" value="1"/>
</dbReference>
<evidence type="ECO:0008006" key="3">
    <source>
        <dbReference type="Google" id="ProtNLM"/>
    </source>
</evidence>
<dbReference type="InterPro" id="IPR012334">
    <property type="entry name" value="Pectin_lyas_fold"/>
</dbReference>
<accession>A0ABS2E1R6</accession>